<organism evidence="2 3">
    <name type="scientific">Desulfosporosinus acidiphilus (strain DSM 22704 / JCM 16185 / SJ4)</name>
    <dbReference type="NCBI Taxonomy" id="646529"/>
    <lineage>
        <taxon>Bacteria</taxon>
        <taxon>Bacillati</taxon>
        <taxon>Bacillota</taxon>
        <taxon>Clostridia</taxon>
        <taxon>Eubacteriales</taxon>
        <taxon>Desulfitobacteriaceae</taxon>
        <taxon>Desulfosporosinus</taxon>
    </lineage>
</organism>
<dbReference type="AlphaFoldDB" id="I4D6Y2"/>
<dbReference type="STRING" id="646529.Desaci_2623"/>
<evidence type="ECO:0000313" key="2">
    <source>
        <dbReference type="EMBL" id="AFM41556.1"/>
    </source>
</evidence>
<evidence type="ECO:0000259" key="1">
    <source>
        <dbReference type="Pfam" id="PF02754"/>
    </source>
</evidence>
<dbReference type="Pfam" id="PF02754">
    <property type="entry name" value="CCG"/>
    <property type="match status" value="1"/>
</dbReference>
<dbReference type="PANTHER" id="PTHR43255">
    <property type="entry name" value="IRON-SULFUR-BINDING OXIDOREDUCTASE FADF-RELATED-RELATED"/>
    <property type="match status" value="1"/>
</dbReference>
<dbReference type="InterPro" id="IPR051460">
    <property type="entry name" value="HdrC_iron-sulfur_subunit"/>
</dbReference>
<keyword evidence="3" id="KW-1185">Reference proteome</keyword>
<protein>
    <submittedName>
        <fullName evidence="2">Fe-S oxidoreductase</fullName>
    </submittedName>
</protein>
<dbReference type="Proteomes" id="UP000002892">
    <property type="component" value="Chromosome"/>
</dbReference>
<dbReference type="KEGG" id="dai:Desaci_2623"/>
<name>I4D6Y2_DESAJ</name>
<accession>I4D6Y2</accession>
<dbReference type="GO" id="GO:0016491">
    <property type="term" value="F:oxidoreductase activity"/>
    <property type="evidence" value="ECO:0007669"/>
    <property type="project" value="UniProtKB-ARBA"/>
</dbReference>
<dbReference type="OrthoDB" id="5412852at2"/>
<dbReference type="PANTHER" id="PTHR43255:SF2">
    <property type="entry name" value="HETERODISULFIDE REDUCTASE RELATED PROTEIN"/>
    <property type="match status" value="1"/>
</dbReference>
<sequence>MAVEIKLPPVLDIIRGNIIKNGNPLALKGSEVAAWAKELKLPDQGDLLLYTGGEYQLLPFIDSLVSTMTVMDQGSKVFSLMMGARNLINKTGINAEKIYASVLAKDRERFNSISYKAAIILQKLGYELCYSGEKELYSGALLTELGFNIDMQTYALKVAKVIRESKAKTIVCLSPHAAEVLKFVYPKLISDFNYEIKTFVELVWEKRDKLPKISLNKSVVLHDSCRLAREMDITEELRDILTSMGVSFREASSNRKWTTCCGGPNKLLYPEISHTIASRRINELEETGADIILTSCPYCLAALLGGQTKDDKTIVEDFIEYLYRGVGA</sequence>
<gene>
    <name evidence="2" type="ordered locus">Desaci_2623</name>
</gene>
<reference evidence="2 3" key="1">
    <citation type="journal article" date="2012" name="J. Bacteriol.">
        <title>Complete genome sequences of Desulfosporosinus orientis DSM765T, Desulfosporosinus youngiae DSM17734T, Desulfosporosinus meridiei DSM13257T, and Desulfosporosinus acidiphilus DSM22704T.</title>
        <authorList>
            <person name="Pester M."/>
            <person name="Brambilla E."/>
            <person name="Alazard D."/>
            <person name="Rattei T."/>
            <person name="Weinmaier T."/>
            <person name="Han J."/>
            <person name="Lucas S."/>
            <person name="Lapidus A."/>
            <person name="Cheng J.F."/>
            <person name="Goodwin L."/>
            <person name="Pitluck S."/>
            <person name="Peters L."/>
            <person name="Ovchinnikova G."/>
            <person name="Teshima H."/>
            <person name="Detter J.C."/>
            <person name="Han C.S."/>
            <person name="Tapia R."/>
            <person name="Land M.L."/>
            <person name="Hauser L."/>
            <person name="Kyrpides N.C."/>
            <person name="Ivanova N.N."/>
            <person name="Pagani I."/>
            <person name="Huntmann M."/>
            <person name="Wei C.L."/>
            <person name="Davenport K.W."/>
            <person name="Daligault H."/>
            <person name="Chain P.S."/>
            <person name="Chen A."/>
            <person name="Mavromatis K."/>
            <person name="Markowitz V."/>
            <person name="Szeto E."/>
            <person name="Mikhailova N."/>
            <person name="Pati A."/>
            <person name="Wagner M."/>
            <person name="Woyke T."/>
            <person name="Ollivier B."/>
            <person name="Klenk H.P."/>
            <person name="Spring S."/>
            <person name="Loy A."/>
        </authorList>
    </citation>
    <scope>NUCLEOTIDE SEQUENCE [LARGE SCALE GENOMIC DNA]</scope>
    <source>
        <strain evidence="3">DSM 22704 / JCM 16185 / SJ4</strain>
    </source>
</reference>
<dbReference type="GO" id="GO:0005886">
    <property type="term" value="C:plasma membrane"/>
    <property type="evidence" value="ECO:0007669"/>
    <property type="project" value="TreeGrafter"/>
</dbReference>
<feature type="domain" description="Cysteine-rich" evidence="1">
    <location>
        <begin position="219"/>
        <end position="303"/>
    </location>
</feature>
<dbReference type="InterPro" id="IPR004017">
    <property type="entry name" value="Cys_rich_dom"/>
</dbReference>
<dbReference type="EMBL" id="CP003639">
    <property type="protein sequence ID" value="AFM41556.1"/>
    <property type="molecule type" value="Genomic_DNA"/>
</dbReference>
<proteinExistence type="predicted"/>
<dbReference type="HOGENOM" id="CLU_023081_2_1_9"/>
<evidence type="ECO:0000313" key="3">
    <source>
        <dbReference type="Proteomes" id="UP000002892"/>
    </source>
</evidence>
<dbReference type="RefSeq" id="WP_014827553.1">
    <property type="nucleotide sequence ID" value="NC_018068.1"/>
</dbReference>
<dbReference type="eggNOG" id="COG0247">
    <property type="taxonomic scope" value="Bacteria"/>
</dbReference>